<accession>A0A645D510</accession>
<dbReference type="EMBL" id="VSSQ01033006">
    <property type="protein sequence ID" value="MPM84466.1"/>
    <property type="molecule type" value="Genomic_DNA"/>
</dbReference>
<keyword evidence="1" id="KW-0812">Transmembrane</keyword>
<evidence type="ECO:0000256" key="1">
    <source>
        <dbReference type="SAM" id="Phobius"/>
    </source>
</evidence>
<comment type="caution">
    <text evidence="2">The sequence shown here is derived from an EMBL/GenBank/DDBJ whole genome shotgun (WGS) entry which is preliminary data.</text>
</comment>
<proteinExistence type="predicted"/>
<evidence type="ECO:0000313" key="2">
    <source>
        <dbReference type="EMBL" id="MPM84466.1"/>
    </source>
</evidence>
<feature type="transmembrane region" description="Helical" evidence="1">
    <location>
        <begin position="98"/>
        <end position="116"/>
    </location>
</feature>
<name>A0A645D510_9ZZZZ</name>
<sequence>MLGAWMIVNGINHLLPMVGLPNVYPQPLGTLHLSNTMLVSMIETGLFDYVKVAELLVGLCLVFNRFVPLALVIALPLGLVVFYNSIVLNLRFERLLSFYMAVWCTYMNVVLLFAYIRYYIPMLKFKAPVGEVQDLKLLKNIFASDDDATRR</sequence>
<keyword evidence="1" id="KW-0472">Membrane</keyword>
<feature type="transmembrane region" description="Helical" evidence="1">
    <location>
        <begin position="66"/>
        <end position="86"/>
    </location>
</feature>
<reference evidence="2" key="1">
    <citation type="submission" date="2019-08" db="EMBL/GenBank/DDBJ databases">
        <authorList>
            <person name="Kucharzyk K."/>
            <person name="Murdoch R.W."/>
            <person name="Higgins S."/>
            <person name="Loffler F."/>
        </authorList>
    </citation>
    <scope>NUCLEOTIDE SEQUENCE</scope>
</reference>
<keyword evidence="1" id="KW-1133">Transmembrane helix</keyword>
<dbReference type="AlphaFoldDB" id="A0A645D510"/>
<protein>
    <submittedName>
        <fullName evidence="2">Uncharacterized protein</fullName>
    </submittedName>
</protein>
<organism evidence="2">
    <name type="scientific">bioreactor metagenome</name>
    <dbReference type="NCBI Taxonomy" id="1076179"/>
    <lineage>
        <taxon>unclassified sequences</taxon>
        <taxon>metagenomes</taxon>
        <taxon>ecological metagenomes</taxon>
    </lineage>
</organism>
<gene>
    <name evidence="2" type="ORF">SDC9_131538</name>
</gene>